<feature type="domain" description="Chorismate-utilising enzyme C-terminal" evidence="9">
    <location>
        <begin position="227"/>
        <end position="478"/>
    </location>
</feature>
<evidence type="ECO:0000259" key="10">
    <source>
        <dbReference type="Pfam" id="PF04715"/>
    </source>
</evidence>
<keyword evidence="4" id="KW-0479">Metal-binding</keyword>
<accession>A0ABV7SX77</accession>
<protein>
    <recommendedName>
        <fullName evidence="3">Anthranilate synthase component 1</fullName>
    </recommendedName>
</protein>
<gene>
    <name evidence="11" type="ORF">ACFONA_15070</name>
</gene>
<dbReference type="PANTHER" id="PTHR11236">
    <property type="entry name" value="AMINOBENZOATE/ANTHRANILATE SYNTHASE"/>
    <property type="match status" value="1"/>
</dbReference>
<keyword evidence="5" id="KW-0460">Magnesium</keyword>
<keyword evidence="6" id="KW-0456">Lyase</keyword>
<proteinExistence type="predicted"/>
<dbReference type="InterPro" id="IPR015890">
    <property type="entry name" value="Chorismate_C"/>
</dbReference>
<name>A0ABV7SX77_9SPHN</name>
<evidence type="ECO:0000313" key="11">
    <source>
        <dbReference type="EMBL" id="MFC3581492.1"/>
    </source>
</evidence>
<organism evidence="11 12">
    <name type="scientific">Sphingomonas hylomeconis</name>
    <dbReference type="NCBI Taxonomy" id="1395958"/>
    <lineage>
        <taxon>Bacteria</taxon>
        <taxon>Pseudomonadati</taxon>
        <taxon>Pseudomonadota</taxon>
        <taxon>Alphaproteobacteria</taxon>
        <taxon>Sphingomonadales</taxon>
        <taxon>Sphingomonadaceae</taxon>
        <taxon>Sphingomonas</taxon>
    </lineage>
</organism>
<dbReference type="InterPro" id="IPR019999">
    <property type="entry name" value="Anth_synth_I-like"/>
</dbReference>
<dbReference type="PRINTS" id="PR00095">
    <property type="entry name" value="ANTSNTHASEI"/>
</dbReference>
<dbReference type="PANTHER" id="PTHR11236:SF48">
    <property type="entry name" value="ISOCHORISMATE SYNTHASE MENF"/>
    <property type="match status" value="1"/>
</dbReference>
<evidence type="ECO:0000256" key="4">
    <source>
        <dbReference type="ARBA" id="ARBA00022723"/>
    </source>
</evidence>
<dbReference type="Proteomes" id="UP001595713">
    <property type="component" value="Unassembled WGS sequence"/>
</dbReference>
<dbReference type="EMBL" id="JBHRXP010000007">
    <property type="protein sequence ID" value="MFC3581492.1"/>
    <property type="molecule type" value="Genomic_DNA"/>
</dbReference>
<reference evidence="12" key="1">
    <citation type="journal article" date="2019" name="Int. J. Syst. Evol. Microbiol.">
        <title>The Global Catalogue of Microorganisms (GCM) 10K type strain sequencing project: providing services to taxonomists for standard genome sequencing and annotation.</title>
        <authorList>
            <consortium name="The Broad Institute Genomics Platform"/>
            <consortium name="The Broad Institute Genome Sequencing Center for Infectious Disease"/>
            <person name="Wu L."/>
            <person name="Ma J."/>
        </authorList>
    </citation>
    <scope>NUCLEOTIDE SEQUENCE [LARGE SCALE GENOMIC DNA]</scope>
    <source>
        <strain evidence="12">KCTC 42739</strain>
    </source>
</reference>
<dbReference type="Gene3D" id="3.60.120.10">
    <property type="entry name" value="Anthranilate synthase"/>
    <property type="match status" value="1"/>
</dbReference>
<dbReference type="InterPro" id="IPR006805">
    <property type="entry name" value="Anth_synth_I_N"/>
</dbReference>
<evidence type="ECO:0000256" key="5">
    <source>
        <dbReference type="ARBA" id="ARBA00022842"/>
    </source>
</evidence>
<dbReference type="InterPro" id="IPR005801">
    <property type="entry name" value="ADC_synthase"/>
</dbReference>
<comment type="function">
    <text evidence="7">Part of a heterotetrameric complex that catalyzes the two-step biosynthesis of anthranilate, an intermediate in the biosynthesis of L-tryptophan. In the first step, the glutamine-binding beta subunit (TrpG) of anthranilate synthase (AS) provides the glutamine amidotransferase activity which generates ammonia as a substrate that, along with chorismate, is used in the second step, catalyzed by the large alpha subunit of AS (TrpE) to produce anthranilate. In the absence of TrpG, TrpE can synthesize anthranilate directly from chorismate and high concentrations of ammonia.</text>
</comment>
<evidence type="ECO:0000313" key="12">
    <source>
        <dbReference type="Proteomes" id="UP001595713"/>
    </source>
</evidence>
<comment type="subunit">
    <text evidence="2">Heterotetramer consisting of two non-identical subunits: a beta subunit (TrpG) and a large alpha subunit (TrpE).</text>
</comment>
<keyword evidence="12" id="KW-1185">Reference proteome</keyword>
<comment type="cofactor">
    <cofactor evidence="1">
        <name>Mg(2+)</name>
        <dbReference type="ChEBI" id="CHEBI:18420"/>
    </cofactor>
</comment>
<sequence>MADQEAARALAEGRPALVWRRQIADTETPVAAALKLIEPGRGDFLLESVEGGAIRGRHSLIGLAPDLVFRAHGSSAEINRDWLGDKTAFAPCAAPTLEALRTLVADCRMDVPAALPRALACLVGYFGYETVGLVERLDVPAGDALGVPDMMFVRPTVVLIFDRLADALFLVAPVWPDAARDPAAIVAEAEERIDAVAAKLASAGLPEPVRLADPAIPQQTPALAPGRYAEMVATAQDYIRAGDIFQVVLAQRFTAPFPLPPIELYRALRRINPSPFLYHLDLPGFSLTGSSPEILVRVRDGEVTIRPIAGTRPRGRTPAEDAANRAELLADPKERAEHLMLLDLGRNDTGRVSAAGTVTVTDSYTVELYSHVMHIVSNVVGRLSDEHDAIDALLAGFPAGTVSGAPKVRACQIIAELEPEKRGAYAGGVGYFSPDGSMDSCIVLRTALVKDGVMHVQAGAGIVADSDPASEQRECEAKAGALFAAAREAIARAGESGFGQ</sequence>
<comment type="caution">
    <text evidence="11">The sequence shown here is derived from an EMBL/GenBank/DDBJ whole genome shotgun (WGS) entry which is preliminary data.</text>
</comment>
<dbReference type="SUPFAM" id="SSF56322">
    <property type="entry name" value="ADC synthase"/>
    <property type="match status" value="1"/>
</dbReference>
<dbReference type="Pfam" id="PF00425">
    <property type="entry name" value="Chorismate_bind"/>
    <property type="match status" value="1"/>
</dbReference>
<evidence type="ECO:0000256" key="7">
    <source>
        <dbReference type="ARBA" id="ARBA00025634"/>
    </source>
</evidence>
<feature type="domain" description="Anthranilate synthase component I N-terminal" evidence="10">
    <location>
        <begin position="25"/>
        <end position="170"/>
    </location>
</feature>
<dbReference type="Pfam" id="PF04715">
    <property type="entry name" value="Anth_synt_I_N"/>
    <property type="match status" value="1"/>
</dbReference>
<evidence type="ECO:0000256" key="8">
    <source>
        <dbReference type="ARBA" id="ARBA00047683"/>
    </source>
</evidence>
<dbReference type="RefSeq" id="WP_261292652.1">
    <property type="nucleotide sequence ID" value="NZ_JANQBK010000001.1"/>
</dbReference>
<evidence type="ECO:0000256" key="3">
    <source>
        <dbReference type="ARBA" id="ARBA00020653"/>
    </source>
</evidence>
<evidence type="ECO:0000256" key="1">
    <source>
        <dbReference type="ARBA" id="ARBA00001946"/>
    </source>
</evidence>
<comment type="catalytic activity">
    <reaction evidence="8">
        <text>chorismate + L-glutamine = anthranilate + pyruvate + L-glutamate + H(+)</text>
        <dbReference type="Rhea" id="RHEA:21732"/>
        <dbReference type="ChEBI" id="CHEBI:15361"/>
        <dbReference type="ChEBI" id="CHEBI:15378"/>
        <dbReference type="ChEBI" id="CHEBI:16567"/>
        <dbReference type="ChEBI" id="CHEBI:29748"/>
        <dbReference type="ChEBI" id="CHEBI:29985"/>
        <dbReference type="ChEBI" id="CHEBI:58359"/>
        <dbReference type="EC" id="4.1.3.27"/>
    </reaction>
</comment>
<evidence type="ECO:0000256" key="6">
    <source>
        <dbReference type="ARBA" id="ARBA00023239"/>
    </source>
</evidence>
<evidence type="ECO:0000256" key="2">
    <source>
        <dbReference type="ARBA" id="ARBA00011575"/>
    </source>
</evidence>
<evidence type="ECO:0000259" key="9">
    <source>
        <dbReference type="Pfam" id="PF00425"/>
    </source>
</evidence>